<dbReference type="PROSITE" id="PS50294">
    <property type="entry name" value="WD_REPEATS_REGION"/>
    <property type="match status" value="1"/>
</dbReference>
<feature type="region of interest" description="Disordered" evidence="4">
    <location>
        <begin position="647"/>
        <end position="688"/>
    </location>
</feature>
<dbReference type="VEuPathDB" id="FungiDB:AB675_816"/>
<evidence type="ECO:0000256" key="1">
    <source>
        <dbReference type="ARBA" id="ARBA00022574"/>
    </source>
</evidence>
<feature type="repeat" description="WD" evidence="3">
    <location>
        <begin position="477"/>
        <end position="519"/>
    </location>
</feature>
<dbReference type="OrthoDB" id="1284551at2759"/>
<evidence type="ECO:0000256" key="2">
    <source>
        <dbReference type="ARBA" id="ARBA00022737"/>
    </source>
</evidence>
<keyword evidence="1 3" id="KW-0853">WD repeat</keyword>
<dbReference type="InterPro" id="IPR015943">
    <property type="entry name" value="WD40/YVTN_repeat-like_dom_sf"/>
</dbReference>
<feature type="compositionally biased region" description="Low complexity" evidence="4">
    <location>
        <begin position="530"/>
        <end position="549"/>
    </location>
</feature>
<evidence type="ECO:0000313" key="6">
    <source>
        <dbReference type="Proteomes" id="UP000038010"/>
    </source>
</evidence>
<comment type="caution">
    <text evidence="5">The sequence shown here is derived from an EMBL/GenBank/DDBJ whole genome shotgun (WGS) entry which is preliminary data.</text>
</comment>
<feature type="region of interest" description="Disordered" evidence="4">
    <location>
        <begin position="522"/>
        <end position="568"/>
    </location>
</feature>
<dbReference type="RefSeq" id="XP_018005878.1">
    <property type="nucleotide sequence ID" value="XM_018148596.1"/>
</dbReference>
<organism evidence="5 6">
    <name type="scientific">Cyphellophora attinorum</name>
    <dbReference type="NCBI Taxonomy" id="1664694"/>
    <lineage>
        <taxon>Eukaryota</taxon>
        <taxon>Fungi</taxon>
        <taxon>Dikarya</taxon>
        <taxon>Ascomycota</taxon>
        <taxon>Pezizomycotina</taxon>
        <taxon>Eurotiomycetes</taxon>
        <taxon>Chaetothyriomycetidae</taxon>
        <taxon>Chaetothyriales</taxon>
        <taxon>Cyphellophoraceae</taxon>
        <taxon>Cyphellophora</taxon>
    </lineage>
</organism>
<reference evidence="5 6" key="1">
    <citation type="submission" date="2015-06" db="EMBL/GenBank/DDBJ databases">
        <title>Draft genome of the ant-associated black yeast Phialophora attae CBS 131958.</title>
        <authorList>
            <person name="Moreno L.F."/>
            <person name="Stielow B.J."/>
            <person name="de Hoog S."/>
            <person name="Vicente V.A."/>
            <person name="Weiss V.A."/>
            <person name="de Vries M."/>
            <person name="Cruz L.M."/>
            <person name="Souza E.M."/>
        </authorList>
    </citation>
    <scope>NUCLEOTIDE SEQUENCE [LARGE SCALE GENOMIC DNA]</scope>
    <source>
        <strain evidence="5 6">CBS 131958</strain>
    </source>
</reference>
<feature type="compositionally biased region" description="Pro residues" evidence="4">
    <location>
        <begin position="84"/>
        <end position="95"/>
    </location>
</feature>
<sequence length="721" mass="76996">MPFHSPRHSHSQSESSHLHDNYYSATNAIYAAGQSLNSVGSPTVAQWPQQQQQQKHNQYPLQEQYQYSTQHPNGNGGMSIPYRAAPPPSSFPEPHPSQFVQSHSRRTSALGGQGQDLYIHTQPGGSAMSDVHHYGAPPAYAGDNVAINIQPSTPGHPPSGSMPGSLQPGQGNRPAMLSNANTAPQIPTLPNLPQIATQMQQQQQQRPATMNHSHSYSRSSPGLMEQTKYKPFTNTPEQNKYNSPTSYGPQTPQGPPSYSPLGLADIRPRADTTLSDTTPYTPALTTDTDIMQYPTNSNYVAQWPIYAVDWCKWPPRSNSSSAGKIAIGSYLEDGHNYIQVLDAAITSSDPEPGFEFVKTAEATHAYPVTRILWEPPSSNKQTTDLLATSGDHLRLWSLPADPTAAYMSSSITRKENQLPVQKLSPLALLSNSKSPEHTAPITSLDWNVVQPSLIITSSIDTTCTIWDIPTLTAKTQLIAHDKEVYDVRFCAQSVDVFVSCGADGSVRMFDLRSLEHSTIIYEPSEKQDSKNSSLSPSNNQSNNPQASASPTRGGSEASKTLTNPPPLLRIAASPHDAHLLATFSADSSVIRVLDVRQPGQALLELKGHSASVNCIEWSSTQRGVLSSGGDDCCVLLWDLMSAASGSVNGPTSVSGAPGTSASGSATAPAAGGAAATSSGTGQERGPSATWECGFEVSNLSWAPSHGALGVAGGRGFWGVQL</sequence>
<keyword evidence="2" id="KW-0677">Repeat</keyword>
<feature type="compositionally biased region" description="Low complexity" evidence="4">
    <location>
        <begin position="41"/>
        <end position="62"/>
    </location>
</feature>
<dbReference type="PROSITE" id="PS50082">
    <property type="entry name" value="WD_REPEATS_2"/>
    <property type="match status" value="3"/>
</dbReference>
<evidence type="ECO:0000256" key="4">
    <source>
        <dbReference type="SAM" id="MobiDB-lite"/>
    </source>
</evidence>
<feature type="compositionally biased region" description="Polar residues" evidence="4">
    <location>
        <begin position="63"/>
        <end position="73"/>
    </location>
</feature>
<feature type="compositionally biased region" description="Polar residues" evidence="4">
    <location>
        <begin position="232"/>
        <end position="251"/>
    </location>
</feature>
<dbReference type="STRING" id="1664694.A0A0N1P2U3"/>
<dbReference type="GeneID" id="28740464"/>
<dbReference type="Proteomes" id="UP000038010">
    <property type="component" value="Unassembled WGS sequence"/>
</dbReference>
<proteinExistence type="predicted"/>
<dbReference type="SUPFAM" id="SSF50978">
    <property type="entry name" value="WD40 repeat-like"/>
    <property type="match status" value="1"/>
</dbReference>
<gene>
    <name evidence="5" type="ORF">AB675_816</name>
</gene>
<dbReference type="InterPro" id="IPR045159">
    <property type="entry name" value="DCAF7-like"/>
</dbReference>
<dbReference type="Pfam" id="PF00400">
    <property type="entry name" value="WD40"/>
    <property type="match status" value="3"/>
</dbReference>
<dbReference type="EMBL" id="LFJN01000001">
    <property type="protein sequence ID" value="KPI45915.1"/>
    <property type="molecule type" value="Genomic_DNA"/>
</dbReference>
<dbReference type="Gene3D" id="2.130.10.10">
    <property type="entry name" value="YVTN repeat-like/Quinoprotein amine dehydrogenase"/>
    <property type="match status" value="1"/>
</dbReference>
<dbReference type="AlphaFoldDB" id="A0A0N1P2U3"/>
<dbReference type="InterPro" id="IPR036322">
    <property type="entry name" value="WD40_repeat_dom_sf"/>
</dbReference>
<feature type="repeat" description="WD" evidence="3">
    <location>
        <begin position="605"/>
        <end position="647"/>
    </location>
</feature>
<feature type="region of interest" description="Disordered" evidence="4">
    <location>
        <begin position="146"/>
        <end position="264"/>
    </location>
</feature>
<dbReference type="PANTHER" id="PTHR19919">
    <property type="entry name" value="WD REPEAT CONTAINING PROTEIN"/>
    <property type="match status" value="1"/>
</dbReference>
<accession>A0A0N1P2U3</accession>
<feature type="compositionally biased region" description="Low complexity" evidence="4">
    <location>
        <begin position="651"/>
        <end position="681"/>
    </location>
</feature>
<feature type="region of interest" description="Disordered" evidence="4">
    <location>
        <begin position="38"/>
        <end position="110"/>
    </location>
</feature>
<feature type="compositionally biased region" description="Polar residues" evidence="4">
    <location>
        <begin position="206"/>
        <end position="220"/>
    </location>
</feature>
<dbReference type="SMART" id="SM00320">
    <property type="entry name" value="WD40"/>
    <property type="match status" value="5"/>
</dbReference>
<evidence type="ECO:0000313" key="5">
    <source>
        <dbReference type="EMBL" id="KPI45915.1"/>
    </source>
</evidence>
<keyword evidence="6" id="KW-1185">Reference proteome</keyword>
<dbReference type="InterPro" id="IPR019775">
    <property type="entry name" value="WD40_repeat_CS"/>
</dbReference>
<dbReference type="PROSITE" id="PS00678">
    <property type="entry name" value="WD_REPEATS_1"/>
    <property type="match status" value="2"/>
</dbReference>
<protein>
    <submittedName>
        <fullName evidence="5">Putative WD repeat-containing protein</fullName>
    </submittedName>
</protein>
<evidence type="ECO:0000256" key="3">
    <source>
        <dbReference type="PROSITE-ProRule" id="PRU00221"/>
    </source>
</evidence>
<dbReference type="InterPro" id="IPR001680">
    <property type="entry name" value="WD40_rpt"/>
</dbReference>
<name>A0A0N1P2U3_9EURO</name>
<feature type="repeat" description="WD" evidence="3">
    <location>
        <begin position="434"/>
        <end position="476"/>
    </location>
</feature>